<organism evidence="2 3">
    <name type="scientific">Camelus ferus</name>
    <name type="common">Wild bactrian camel</name>
    <name type="synonym">Camelus bactrianus ferus</name>
    <dbReference type="NCBI Taxonomy" id="419612"/>
    <lineage>
        <taxon>Eukaryota</taxon>
        <taxon>Metazoa</taxon>
        <taxon>Chordata</taxon>
        <taxon>Craniata</taxon>
        <taxon>Vertebrata</taxon>
        <taxon>Euteleostomi</taxon>
        <taxon>Mammalia</taxon>
        <taxon>Eutheria</taxon>
        <taxon>Laurasiatheria</taxon>
        <taxon>Artiodactyla</taxon>
        <taxon>Tylopoda</taxon>
        <taxon>Camelidae</taxon>
        <taxon>Camelus</taxon>
    </lineage>
</organism>
<feature type="region of interest" description="Disordered" evidence="1">
    <location>
        <begin position="1"/>
        <end position="161"/>
    </location>
</feature>
<feature type="compositionally biased region" description="Basic and acidic residues" evidence="1">
    <location>
        <begin position="135"/>
        <end position="150"/>
    </location>
</feature>
<evidence type="ECO:0000256" key="1">
    <source>
        <dbReference type="SAM" id="MobiDB-lite"/>
    </source>
</evidence>
<gene>
    <name evidence="3" type="primary">LOC106729243</name>
</gene>
<dbReference type="KEGG" id="cfr:106729243"/>
<name>A0A8B8SFE1_CAMFR</name>
<feature type="compositionally biased region" description="Low complexity" evidence="1">
    <location>
        <begin position="1"/>
        <end position="24"/>
    </location>
</feature>
<feature type="compositionally biased region" description="Polar residues" evidence="1">
    <location>
        <begin position="25"/>
        <end position="44"/>
    </location>
</feature>
<protein>
    <submittedName>
        <fullName evidence="3">Uncharacterized protein LOC106729243 isoform X1</fullName>
    </submittedName>
</protein>
<dbReference type="AlphaFoldDB" id="A0A8B8SFE1"/>
<evidence type="ECO:0000313" key="3">
    <source>
        <dbReference type="RefSeq" id="XP_032328545.1"/>
    </source>
</evidence>
<sequence>MDKVPGLGRVAPAAGAPGPGTLRASQQRGSQSVPNASVRSSRSAGQRDCAHFERVRECSRVCVSELPARRGGKGIPNASGAEPSTHRARPGAHSELQRHGRSRREPRRARSAGDPPELRHGAPPPPKTGGSSPIKKKEPTTFFKEKENPKAKFSAAASQAEDQRVLHGIRPSGGLTGLNPLPLFYKRRAAVMHTTWKGVRRMCHTPEVSPKAPWSRNTTHIHVALFYIFLFRCERSV</sequence>
<feature type="compositionally biased region" description="Basic residues" evidence="1">
    <location>
        <begin position="99"/>
        <end position="110"/>
    </location>
</feature>
<keyword evidence="2" id="KW-1185">Reference proteome</keyword>
<evidence type="ECO:0000313" key="2">
    <source>
        <dbReference type="Proteomes" id="UP000694856"/>
    </source>
</evidence>
<feature type="compositionally biased region" description="Basic and acidic residues" evidence="1">
    <location>
        <begin position="48"/>
        <end position="59"/>
    </location>
</feature>
<dbReference type="Proteomes" id="UP000694856">
    <property type="component" value="Chromosome 33"/>
</dbReference>
<dbReference type="GeneID" id="106729243"/>
<dbReference type="RefSeq" id="XP_032328545.1">
    <property type="nucleotide sequence ID" value="XM_032472654.1"/>
</dbReference>
<accession>A0A8B8SFE1</accession>
<proteinExistence type="predicted"/>
<reference evidence="3" key="1">
    <citation type="submission" date="2025-08" db="UniProtKB">
        <authorList>
            <consortium name="RefSeq"/>
        </authorList>
    </citation>
    <scope>IDENTIFICATION</scope>
    <source>
        <tissue evidence="3">Ear skin</tissue>
    </source>
</reference>